<evidence type="ECO:0000256" key="1">
    <source>
        <dbReference type="SAM" id="MobiDB-lite"/>
    </source>
</evidence>
<feature type="region of interest" description="Disordered" evidence="1">
    <location>
        <begin position="1"/>
        <end position="40"/>
    </location>
</feature>
<feature type="transmembrane region" description="Helical" evidence="2">
    <location>
        <begin position="166"/>
        <end position="187"/>
    </location>
</feature>
<feature type="compositionally biased region" description="Low complexity" evidence="1">
    <location>
        <begin position="78"/>
        <end position="113"/>
    </location>
</feature>
<feature type="transmembrane region" description="Helical" evidence="2">
    <location>
        <begin position="232"/>
        <end position="253"/>
    </location>
</feature>
<keyword evidence="2" id="KW-1133">Transmembrane helix</keyword>
<reference evidence="3 4" key="1">
    <citation type="journal article" date="2018" name="Sci. Rep.">
        <title>Raphidocelis subcapitata (=Pseudokirchneriella subcapitata) provides an insight into genome evolution and environmental adaptations in the Sphaeropleales.</title>
        <authorList>
            <person name="Suzuki S."/>
            <person name="Yamaguchi H."/>
            <person name="Nakajima N."/>
            <person name="Kawachi M."/>
        </authorList>
    </citation>
    <scope>NUCLEOTIDE SEQUENCE [LARGE SCALE GENOMIC DNA]</scope>
    <source>
        <strain evidence="3 4">NIES-35</strain>
    </source>
</reference>
<feature type="transmembrane region" description="Helical" evidence="2">
    <location>
        <begin position="332"/>
        <end position="352"/>
    </location>
</feature>
<sequence>MQASTSGRVQAGTAMQRLLPRAGMPPRCARAAPLLTPPSAAVGERLPQSLLAPLPLQQQRHCASHAGLLPSARRRGGRLAPAASAAAAAGAPGEPDTSGAQAAQQQQQQQQQPAGGGGGDPFASAGVASSLYAALAAALAAAGAALGVFGPQAAAACLKLQSTPPAAAGALVACFGAVLLRAASVCWSIKVAADAGQLATWRVQRLNAALCLSAAAVAAQQALGAWAGGQPWTLLAAVAGGAAVAAATGRVLWACRPLDGGVEWACVGRARFGDAREALSLFGRDAARTLTSLPACLLVALAAAAGGAAAAAAALPPPPVPGGGALDPGVGYLRGLLAAGLPLLAAQAAALAEAAQDVRPWSAVQLTKFALVNYPLAKLSQQQQAQPLLPQQQAGAEGGAAAAAGAKAPAAAPAPAAKRGRQRILAAGVAPPAFFASLHVGLFASLGLQAAWLLAAADSSALPLNAPDPVWALQYWTVMLGAAYLVTTVRTLDWGSIWGLVINGLGAVGSVLVAVLGATFLNWGWLQADQR</sequence>
<protein>
    <submittedName>
        <fullName evidence="3">Uncharacterized protein</fullName>
    </submittedName>
</protein>
<dbReference type="Proteomes" id="UP000247498">
    <property type="component" value="Unassembled WGS sequence"/>
</dbReference>
<evidence type="ECO:0000256" key="2">
    <source>
        <dbReference type="SAM" id="Phobius"/>
    </source>
</evidence>
<feature type="transmembrane region" description="Helical" evidence="2">
    <location>
        <begin position="424"/>
        <end position="453"/>
    </location>
</feature>
<dbReference type="InParanoid" id="A0A2V0P5I7"/>
<evidence type="ECO:0000313" key="4">
    <source>
        <dbReference type="Proteomes" id="UP000247498"/>
    </source>
</evidence>
<dbReference type="EMBL" id="BDRX01000060">
    <property type="protein sequence ID" value="GBF95118.1"/>
    <property type="molecule type" value="Genomic_DNA"/>
</dbReference>
<feature type="transmembrane region" description="Helical" evidence="2">
    <location>
        <begin position="473"/>
        <end position="492"/>
    </location>
</feature>
<feature type="transmembrane region" description="Helical" evidence="2">
    <location>
        <begin position="290"/>
        <end position="312"/>
    </location>
</feature>
<name>A0A2V0P5I7_9CHLO</name>
<gene>
    <name evidence="3" type="ORF">Rsub_07702</name>
</gene>
<comment type="caution">
    <text evidence="3">The sequence shown here is derived from an EMBL/GenBank/DDBJ whole genome shotgun (WGS) entry which is preliminary data.</text>
</comment>
<feature type="transmembrane region" description="Helical" evidence="2">
    <location>
        <begin position="504"/>
        <end position="525"/>
    </location>
</feature>
<organism evidence="3 4">
    <name type="scientific">Raphidocelis subcapitata</name>
    <dbReference type="NCBI Taxonomy" id="307507"/>
    <lineage>
        <taxon>Eukaryota</taxon>
        <taxon>Viridiplantae</taxon>
        <taxon>Chlorophyta</taxon>
        <taxon>core chlorophytes</taxon>
        <taxon>Chlorophyceae</taxon>
        <taxon>CS clade</taxon>
        <taxon>Sphaeropleales</taxon>
        <taxon>Selenastraceae</taxon>
        <taxon>Raphidocelis</taxon>
    </lineage>
</organism>
<evidence type="ECO:0000313" key="3">
    <source>
        <dbReference type="EMBL" id="GBF95118.1"/>
    </source>
</evidence>
<accession>A0A2V0P5I7</accession>
<keyword evidence="2" id="KW-0472">Membrane</keyword>
<proteinExistence type="predicted"/>
<keyword evidence="2" id="KW-0812">Transmembrane</keyword>
<feature type="transmembrane region" description="Helical" evidence="2">
    <location>
        <begin position="208"/>
        <end position="226"/>
    </location>
</feature>
<keyword evidence="4" id="KW-1185">Reference proteome</keyword>
<dbReference type="OrthoDB" id="10657182at2759"/>
<dbReference type="AlphaFoldDB" id="A0A2V0P5I7"/>
<feature type="region of interest" description="Disordered" evidence="1">
    <location>
        <begin position="75"/>
        <end position="120"/>
    </location>
</feature>
<feature type="transmembrane region" description="Helical" evidence="2">
    <location>
        <begin position="131"/>
        <end position="154"/>
    </location>
</feature>